<reference evidence="2" key="1">
    <citation type="submission" date="2020-04" db="EMBL/GenBank/DDBJ databases">
        <authorList>
            <person name="Chiriac C."/>
            <person name="Salcher M."/>
            <person name="Ghai R."/>
            <person name="Kavagutti S V."/>
        </authorList>
    </citation>
    <scope>NUCLEOTIDE SEQUENCE</scope>
</reference>
<dbReference type="GO" id="GO:0019069">
    <property type="term" value="P:viral capsid assembly"/>
    <property type="evidence" value="ECO:0007669"/>
    <property type="project" value="InterPro"/>
</dbReference>
<proteinExistence type="predicted"/>
<organism evidence="2">
    <name type="scientific">uncultured Caudovirales phage</name>
    <dbReference type="NCBI Taxonomy" id="2100421"/>
    <lineage>
        <taxon>Viruses</taxon>
        <taxon>Duplodnaviria</taxon>
        <taxon>Heunggongvirae</taxon>
        <taxon>Uroviricota</taxon>
        <taxon>Caudoviricetes</taxon>
        <taxon>Peduoviridae</taxon>
        <taxon>Maltschvirus</taxon>
        <taxon>Maltschvirus maltsch</taxon>
    </lineage>
</organism>
<dbReference type="Pfam" id="PF05396">
    <property type="entry name" value="Phage_T7_Capsid"/>
    <property type="match status" value="1"/>
</dbReference>
<dbReference type="EMBL" id="LR796375">
    <property type="protein sequence ID" value="CAB4140350.1"/>
    <property type="molecule type" value="Genomic_DNA"/>
</dbReference>
<dbReference type="InterPro" id="IPR008768">
    <property type="entry name" value="Gp9-like"/>
</dbReference>
<accession>A0A6J5M5J9</accession>
<sequence>MDKVEIVTGQTSAYSPEQEAQMKAEQEPSVEAQDQTQDQAEVETTEPEAQPTETPQAKLQKFSDEFFSSGKLSDDSYSQLETLGYPKAIVDQFIAGQQAVIAREEQSVFESVGGRDSYDQMVQWAGNSLSQQEIEAYNKAVGSGDQAQMMFAVKGLQARYTAQTREPSFVSGGKAAPSTYRSVAEVVAAMSDPRYKTDAAYRSDVERKIAVSNVL</sequence>
<evidence type="ECO:0000313" key="2">
    <source>
        <dbReference type="EMBL" id="CAB4140350.1"/>
    </source>
</evidence>
<protein>
    <submittedName>
        <fullName evidence="2">Capsid assembly protein</fullName>
    </submittedName>
</protein>
<feature type="region of interest" description="Disordered" evidence="1">
    <location>
        <begin position="1"/>
        <end position="60"/>
    </location>
</feature>
<feature type="compositionally biased region" description="Low complexity" evidence="1">
    <location>
        <begin position="47"/>
        <end position="57"/>
    </location>
</feature>
<evidence type="ECO:0000256" key="1">
    <source>
        <dbReference type="SAM" id="MobiDB-lite"/>
    </source>
</evidence>
<name>A0A6J5M5J9_9CAUD</name>
<gene>
    <name evidence="2" type="ORF">UFOVP403_18</name>
</gene>